<accession>A0A8D8VTU0</accession>
<name>A0A8D8VTU0_9HEMI</name>
<protein>
    <submittedName>
        <fullName evidence="2">Uncharacterized protein</fullName>
    </submittedName>
</protein>
<keyword evidence="1" id="KW-1133">Transmembrane helix</keyword>
<dbReference type="EMBL" id="HBUF01085814">
    <property type="protein sequence ID" value="CAG6634308.1"/>
    <property type="molecule type" value="Transcribed_RNA"/>
</dbReference>
<proteinExistence type="predicted"/>
<keyword evidence="1" id="KW-0812">Transmembrane</keyword>
<evidence type="ECO:0000313" key="2">
    <source>
        <dbReference type="EMBL" id="CAG6634308.1"/>
    </source>
</evidence>
<sequence>MTYFNFYFIFMYLYLPTFKNKTCPFFLFMYLLPKKNKNGFISYWFTKSSSVCVCEEKINKKITEIQCFYQGGTICVCIQKERKFELKKIQHALTIIKDNKKELLSCFSARREEEIIKNNIKK</sequence>
<keyword evidence="1" id="KW-0472">Membrane</keyword>
<reference evidence="2" key="1">
    <citation type="submission" date="2021-05" db="EMBL/GenBank/DDBJ databases">
        <authorList>
            <person name="Alioto T."/>
            <person name="Alioto T."/>
            <person name="Gomez Garrido J."/>
        </authorList>
    </citation>
    <scope>NUCLEOTIDE SEQUENCE</scope>
</reference>
<feature type="transmembrane region" description="Helical" evidence="1">
    <location>
        <begin position="6"/>
        <end position="32"/>
    </location>
</feature>
<evidence type="ECO:0000256" key="1">
    <source>
        <dbReference type="SAM" id="Phobius"/>
    </source>
</evidence>
<organism evidence="2">
    <name type="scientific">Cacopsylla melanoneura</name>
    <dbReference type="NCBI Taxonomy" id="428564"/>
    <lineage>
        <taxon>Eukaryota</taxon>
        <taxon>Metazoa</taxon>
        <taxon>Ecdysozoa</taxon>
        <taxon>Arthropoda</taxon>
        <taxon>Hexapoda</taxon>
        <taxon>Insecta</taxon>
        <taxon>Pterygota</taxon>
        <taxon>Neoptera</taxon>
        <taxon>Paraneoptera</taxon>
        <taxon>Hemiptera</taxon>
        <taxon>Sternorrhyncha</taxon>
        <taxon>Psylloidea</taxon>
        <taxon>Psyllidae</taxon>
        <taxon>Psyllinae</taxon>
        <taxon>Cacopsylla</taxon>
    </lineage>
</organism>
<dbReference type="EMBL" id="HBUF01085810">
    <property type="protein sequence ID" value="CAG6634278.1"/>
    <property type="molecule type" value="Transcribed_RNA"/>
</dbReference>
<dbReference type="AlphaFoldDB" id="A0A8D8VTU0"/>